<comment type="pathway">
    <text evidence="1">Cell wall biogenesis; cell wall polysaccharide biosynthesis.</text>
</comment>
<feature type="domain" description="Glycosyltransferase 2-like" evidence="5">
    <location>
        <begin position="22"/>
        <end position="184"/>
    </location>
</feature>
<evidence type="ECO:0000256" key="1">
    <source>
        <dbReference type="ARBA" id="ARBA00004776"/>
    </source>
</evidence>
<dbReference type="PANTHER" id="PTHR43179:SF12">
    <property type="entry name" value="GALACTOFURANOSYLTRANSFERASE GLFT2"/>
    <property type="match status" value="1"/>
</dbReference>
<sequence>MTGPARHSDVTGPARPLPEHATIVIVTYNGAHLLADCLDSVTGEGAARIIVVDNASVDETTALLAQRFPQVHVVASNTNTGFAGGVALALPLVRTPFVVLLNNDATVAQGWLARLLEPLADAQVGAVSSKLVLPDGRLNSAGGYLEPNGYGHDLGFGEPDDGRWDEPAEIAYACGAAAAYRVAAVRGVGGVDPRFFLYYEDVDLSWRLWLSGWRVRYQPSAVVVHQHSATTSTRSMLHTFSTERNRLACLITCATPGLVVRTLARYPLTTLSVAVGESRPKAWARVRALASLVGWLPGLLRRRRATETPAGRRAVQSRLLVGAKPLPPAVR</sequence>
<accession>A0ABY4QV72</accession>
<proteinExistence type="inferred from homology"/>
<dbReference type="PANTHER" id="PTHR43179">
    <property type="entry name" value="RHAMNOSYLTRANSFERASE WBBL"/>
    <property type="match status" value="1"/>
</dbReference>
<name>A0ABY4QV72_9ACTN</name>
<dbReference type="Gene3D" id="3.90.550.10">
    <property type="entry name" value="Spore Coat Polysaccharide Biosynthesis Protein SpsA, Chain A"/>
    <property type="match status" value="1"/>
</dbReference>
<evidence type="ECO:0000256" key="3">
    <source>
        <dbReference type="ARBA" id="ARBA00022676"/>
    </source>
</evidence>
<dbReference type="Pfam" id="PF00535">
    <property type="entry name" value="Glycos_transf_2"/>
    <property type="match status" value="1"/>
</dbReference>
<dbReference type="InterPro" id="IPR001173">
    <property type="entry name" value="Glyco_trans_2-like"/>
</dbReference>
<gene>
    <name evidence="6" type="ORF">M6D93_14790</name>
</gene>
<evidence type="ECO:0000313" key="7">
    <source>
        <dbReference type="Proteomes" id="UP001056336"/>
    </source>
</evidence>
<dbReference type="RefSeq" id="WP_249770195.1">
    <property type="nucleotide sequence ID" value="NZ_CP097332.1"/>
</dbReference>
<evidence type="ECO:0000259" key="5">
    <source>
        <dbReference type="Pfam" id="PF00535"/>
    </source>
</evidence>
<evidence type="ECO:0000256" key="4">
    <source>
        <dbReference type="ARBA" id="ARBA00022679"/>
    </source>
</evidence>
<dbReference type="InterPro" id="IPR029044">
    <property type="entry name" value="Nucleotide-diphossugar_trans"/>
</dbReference>
<organism evidence="6 7">
    <name type="scientific">Jatrophihabitans telluris</name>
    <dbReference type="NCBI Taxonomy" id="2038343"/>
    <lineage>
        <taxon>Bacteria</taxon>
        <taxon>Bacillati</taxon>
        <taxon>Actinomycetota</taxon>
        <taxon>Actinomycetes</taxon>
        <taxon>Jatrophihabitantales</taxon>
        <taxon>Jatrophihabitantaceae</taxon>
        <taxon>Jatrophihabitans</taxon>
    </lineage>
</organism>
<reference evidence="6" key="1">
    <citation type="journal article" date="2018" name="Int. J. Syst. Evol. Microbiol.">
        <title>Jatrophihabitans telluris sp. nov., isolated from sediment soil of lava forest wetlands and the emended description of the genus Jatrophihabitans.</title>
        <authorList>
            <person name="Lee K.C."/>
            <person name="Suh M.K."/>
            <person name="Eom M.K."/>
            <person name="Kim K.K."/>
            <person name="Kim J.S."/>
            <person name="Kim D.S."/>
            <person name="Ko S.H."/>
            <person name="Shin Y.K."/>
            <person name="Lee J.S."/>
        </authorList>
    </citation>
    <scope>NUCLEOTIDE SEQUENCE</scope>
    <source>
        <strain evidence="6">N237</strain>
    </source>
</reference>
<dbReference type="CDD" id="cd04186">
    <property type="entry name" value="GT_2_like_c"/>
    <property type="match status" value="1"/>
</dbReference>
<keyword evidence="3" id="KW-0328">Glycosyltransferase</keyword>
<keyword evidence="4" id="KW-0808">Transferase</keyword>
<protein>
    <submittedName>
        <fullName evidence="6">Glycosyltransferase family 2 protein</fullName>
    </submittedName>
</protein>
<dbReference type="EMBL" id="CP097332">
    <property type="protein sequence ID" value="UQX87558.1"/>
    <property type="molecule type" value="Genomic_DNA"/>
</dbReference>
<evidence type="ECO:0000313" key="6">
    <source>
        <dbReference type="EMBL" id="UQX87558.1"/>
    </source>
</evidence>
<dbReference type="Proteomes" id="UP001056336">
    <property type="component" value="Chromosome"/>
</dbReference>
<evidence type="ECO:0000256" key="2">
    <source>
        <dbReference type="ARBA" id="ARBA00006739"/>
    </source>
</evidence>
<keyword evidence="7" id="KW-1185">Reference proteome</keyword>
<dbReference type="SUPFAM" id="SSF53448">
    <property type="entry name" value="Nucleotide-diphospho-sugar transferases"/>
    <property type="match status" value="1"/>
</dbReference>
<comment type="similarity">
    <text evidence="2">Belongs to the glycosyltransferase 2 family.</text>
</comment>
<reference evidence="6" key="2">
    <citation type="submission" date="2022-05" db="EMBL/GenBank/DDBJ databases">
        <authorList>
            <person name="Kim J.-S."/>
            <person name="Lee K."/>
            <person name="Suh M."/>
            <person name="Eom M."/>
            <person name="Kim J.-S."/>
            <person name="Kim D.-S."/>
            <person name="Ko S.-H."/>
            <person name="Shin Y."/>
            <person name="Lee J.-S."/>
        </authorList>
    </citation>
    <scope>NUCLEOTIDE SEQUENCE</scope>
    <source>
        <strain evidence="6">N237</strain>
    </source>
</reference>